<proteinExistence type="predicted"/>
<comment type="caution">
    <text evidence="1">The sequence shown here is derived from an EMBL/GenBank/DDBJ whole genome shotgun (WGS) entry which is preliminary data.</text>
</comment>
<evidence type="ECO:0000313" key="2">
    <source>
        <dbReference type="Proteomes" id="UP000656723"/>
    </source>
</evidence>
<accession>A0A8I0MJM1</accession>
<dbReference type="EMBL" id="VKME01000008">
    <property type="protein sequence ID" value="MBE0128108.1"/>
    <property type="molecule type" value="Genomic_DNA"/>
</dbReference>
<sequence>MALRLSGLRCWFVGRIRRTASPSGIPTPDGASLIRPTVLVCRPDKTLCVMRRHPASQRLMALCLSGLQRART</sequence>
<protein>
    <submittedName>
        <fullName evidence="1">Uncharacterized protein</fullName>
    </submittedName>
</protein>
<organism evidence="1 2">
    <name type="scientific">Citrobacter amalonaticus</name>
    <dbReference type="NCBI Taxonomy" id="35703"/>
    <lineage>
        <taxon>Bacteria</taxon>
        <taxon>Pseudomonadati</taxon>
        <taxon>Pseudomonadota</taxon>
        <taxon>Gammaproteobacteria</taxon>
        <taxon>Enterobacterales</taxon>
        <taxon>Enterobacteriaceae</taxon>
        <taxon>Citrobacter</taxon>
    </lineage>
</organism>
<evidence type="ECO:0000313" key="1">
    <source>
        <dbReference type="EMBL" id="MBE0128108.1"/>
    </source>
</evidence>
<dbReference type="AlphaFoldDB" id="A0A8I0MJM1"/>
<dbReference type="Proteomes" id="UP000656723">
    <property type="component" value="Unassembled WGS sequence"/>
</dbReference>
<gene>
    <name evidence="1" type="ORF">FOT72_08815</name>
</gene>
<name>A0A8I0MJM1_CITAM</name>
<reference evidence="1" key="1">
    <citation type="submission" date="2019-07" db="EMBL/GenBank/DDBJ databases">
        <title>KPC-2 carbapenem resistent Enterobacterales isolates from Germany.</title>
        <authorList>
            <person name="Yao Y."/>
            <person name="Falgenhauer L."/>
            <person name="Imirzalioglu C."/>
            <person name="Chakraborty T."/>
        </authorList>
    </citation>
    <scope>NUCLEOTIDE SEQUENCE</scope>
    <source>
        <strain evidence="1">CA13304</strain>
    </source>
</reference>